<accession>A0ACB7T1M7</accession>
<name>A0ACB7T1M7_HYAAI</name>
<dbReference type="Proteomes" id="UP000821845">
    <property type="component" value="Chromosome 11"/>
</dbReference>
<protein>
    <submittedName>
        <fullName evidence="1">Uncharacterized protein</fullName>
    </submittedName>
</protein>
<comment type="caution">
    <text evidence="1">The sequence shown here is derived from an EMBL/GenBank/DDBJ whole genome shotgun (WGS) entry which is preliminary data.</text>
</comment>
<gene>
    <name evidence="1" type="ORF">HPB50_006480</name>
</gene>
<keyword evidence="2" id="KW-1185">Reference proteome</keyword>
<dbReference type="EMBL" id="CM023491">
    <property type="protein sequence ID" value="KAH6940770.1"/>
    <property type="molecule type" value="Genomic_DNA"/>
</dbReference>
<proteinExistence type="predicted"/>
<sequence length="313" mass="34587">MVHHGLLALVPLKLSGGPRNFKFRPRQPHPQNLNPEEIDVEHQSNREHLNPQRPNQSQIGPLLHRRPRTGVPPLHLGRNRMQDDQRRAEHHKHYVQRLQQQVQHNQQQAQHHQQQGALADGHPGHSSEVPHGGIAPPGVAQAQLQRTLQNMATAGLQLAPNRYVPHMGPSPTFMATPPLRPPPFPGANGQTPPHPDPVGGPSRHTIPSSWPPSIPPPHSQDTLPHFGNFLGARVPHNLPPHPPAMPIPPSQQQQQQQQHQQPFLSGPPSKPPFGAMPSQPVFPGALCADHPSQQWDPSSTHRGHEVESEPSQD</sequence>
<evidence type="ECO:0000313" key="2">
    <source>
        <dbReference type="Proteomes" id="UP000821845"/>
    </source>
</evidence>
<reference evidence="1" key="1">
    <citation type="submission" date="2020-05" db="EMBL/GenBank/DDBJ databases">
        <title>Large-scale comparative analyses of tick genomes elucidate their genetic diversity and vector capacities.</title>
        <authorList>
            <person name="Jia N."/>
            <person name="Wang J."/>
            <person name="Shi W."/>
            <person name="Du L."/>
            <person name="Sun Y."/>
            <person name="Zhan W."/>
            <person name="Jiang J."/>
            <person name="Wang Q."/>
            <person name="Zhang B."/>
            <person name="Ji P."/>
            <person name="Sakyi L.B."/>
            <person name="Cui X."/>
            <person name="Yuan T."/>
            <person name="Jiang B."/>
            <person name="Yang W."/>
            <person name="Lam T.T.-Y."/>
            <person name="Chang Q."/>
            <person name="Ding S."/>
            <person name="Wang X."/>
            <person name="Zhu J."/>
            <person name="Ruan X."/>
            <person name="Zhao L."/>
            <person name="Wei J."/>
            <person name="Que T."/>
            <person name="Du C."/>
            <person name="Cheng J."/>
            <person name="Dai P."/>
            <person name="Han X."/>
            <person name="Huang E."/>
            <person name="Gao Y."/>
            <person name="Liu J."/>
            <person name="Shao H."/>
            <person name="Ye R."/>
            <person name="Li L."/>
            <person name="Wei W."/>
            <person name="Wang X."/>
            <person name="Wang C."/>
            <person name="Yang T."/>
            <person name="Huo Q."/>
            <person name="Li W."/>
            <person name="Guo W."/>
            <person name="Chen H."/>
            <person name="Zhou L."/>
            <person name="Ni X."/>
            <person name="Tian J."/>
            <person name="Zhou Y."/>
            <person name="Sheng Y."/>
            <person name="Liu T."/>
            <person name="Pan Y."/>
            <person name="Xia L."/>
            <person name="Li J."/>
            <person name="Zhao F."/>
            <person name="Cao W."/>
        </authorList>
    </citation>
    <scope>NUCLEOTIDE SEQUENCE</scope>
    <source>
        <strain evidence="1">Hyas-2018</strain>
    </source>
</reference>
<organism evidence="1 2">
    <name type="scientific">Hyalomma asiaticum</name>
    <name type="common">Tick</name>
    <dbReference type="NCBI Taxonomy" id="266040"/>
    <lineage>
        <taxon>Eukaryota</taxon>
        <taxon>Metazoa</taxon>
        <taxon>Ecdysozoa</taxon>
        <taxon>Arthropoda</taxon>
        <taxon>Chelicerata</taxon>
        <taxon>Arachnida</taxon>
        <taxon>Acari</taxon>
        <taxon>Parasitiformes</taxon>
        <taxon>Ixodida</taxon>
        <taxon>Ixodoidea</taxon>
        <taxon>Ixodidae</taxon>
        <taxon>Hyalomminae</taxon>
        <taxon>Hyalomma</taxon>
    </lineage>
</organism>
<evidence type="ECO:0000313" key="1">
    <source>
        <dbReference type="EMBL" id="KAH6940770.1"/>
    </source>
</evidence>